<protein>
    <submittedName>
        <fullName evidence="4">Nucleoside hydrolase</fullName>
    </submittedName>
</protein>
<keyword evidence="5" id="KW-1185">Reference proteome</keyword>
<evidence type="ECO:0000256" key="2">
    <source>
        <dbReference type="ARBA" id="ARBA00023295"/>
    </source>
</evidence>
<dbReference type="GO" id="GO:0016787">
    <property type="term" value="F:hydrolase activity"/>
    <property type="evidence" value="ECO:0007669"/>
    <property type="project" value="UniProtKB-KW"/>
</dbReference>
<dbReference type="PANTHER" id="PTHR12304">
    <property type="entry name" value="INOSINE-URIDINE PREFERRING NUCLEOSIDE HYDROLASE"/>
    <property type="match status" value="1"/>
</dbReference>
<proteinExistence type="predicted"/>
<evidence type="ECO:0000256" key="1">
    <source>
        <dbReference type="ARBA" id="ARBA00022801"/>
    </source>
</evidence>
<accession>A0ABU8H831</accession>
<dbReference type="Pfam" id="PF01156">
    <property type="entry name" value="IU_nuc_hydro"/>
    <property type="match status" value="1"/>
</dbReference>
<organism evidence="4 5">
    <name type="scientific">Sphingomonas kyungheensis</name>
    <dbReference type="NCBI Taxonomy" id="1069987"/>
    <lineage>
        <taxon>Bacteria</taxon>
        <taxon>Pseudomonadati</taxon>
        <taxon>Pseudomonadota</taxon>
        <taxon>Alphaproteobacteria</taxon>
        <taxon>Sphingomonadales</taxon>
        <taxon>Sphingomonadaceae</taxon>
        <taxon>Sphingomonas</taxon>
    </lineage>
</organism>
<keyword evidence="2" id="KW-0326">Glycosidase</keyword>
<dbReference type="EMBL" id="JBBBDM010000020">
    <property type="protein sequence ID" value="MEI5689078.1"/>
    <property type="molecule type" value="Genomic_DNA"/>
</dbReference>
<evidence type="ECO:0000313" key="4">
    <source>
        <dbReference type="EMBL" id="MEI5689078.1"/>
    </source>
</evidence>
<dbReference type="RefSeq" id="WP_336546211.1">
    <property type="nucleotide sequence ID" value="NZ_JBBBDM010000020.1"/>
</dbReference>
<feature type="domain" description="Inosine/uridine-preferring nucleoside hydrolase" evidence="3">
    <location>
        <begin position="93"/>
        <end position="253"/>
    </location>
</feature>
<keyword evidence="1 4" id="KW-0378">Hydrolase</keyword>
<dbReference type="PROSITE" id="PS51318">
    <property type="entry name" value="TAT"/>
    <property type="match status" value="1"/>
</dbReference>
<gene>
    <name evidence="4" type="ORF">V8201_18455</name>
</gene>
<dbReference type="PANTHER" id="PTHR12304:SF4">
    <property type="entry name" value="URIDINE NUCLEOSIDASE"/>
    <property type="match status" value="1"/>
</dbReference>
<sequence>MSDMAVTSNRRTIIGGLLAAGAGTILPRPARAAEPVARVIVDNDFSGDPDGLFQLAHHLLCDGVSIPLIIGSHLPSGFGGSRSAQESAAEAATLARVMRLSLRSAPIAGAAGPLSSRTASLPSAATASIVAEAMRGDPARPLIYAAGASLTELALAWRAEPRIGRRLRLVWIGGKTPPGVTNALPEGAAPEFNLQCDPIAAQIIFNESDIPIWQVPEGAYRRMLLSAAELDAMAEGGPLGRHLSGRVEAMAARIAAIPGAPALLHTDALVLGDSPLVTLTALVPPIAPDPSSSRYTQIPTPRLGVDGRYTEYAAGRPMRVYTDVDANLTFRDMQARFMLLNRRLSPHKR</sequence>
<evidence type="ECO:0000259" key="3">
    <source>
        <dbReference type="Pfam" id="PF01156"/>
    </source>
</evidence>
<dbReference type="SUPFAM" id="SSF53590">
    <property type="entry name" value="Nucleoside hydrolase"/>
    <property type="match status" value="1"/>
</dbReference>
<dbReference type="InterPro" id="IPR023186">
    <property type="entry name" value="IUNH"/>
</dbReference>
<evidence type="ECO:0000313" key="5">
    <source>
        <dbReference type="Proteomes" id="UP001367771"/>
    </source>
</evidence>
<dbReference type="InterPro" id="IPR001910">
    <property type="entry name" value="Inosine/uridine_hydrolase_dom"/>
</dbReference>
<dbReference type="InterPro" id="IPR006311">
    <property type="entry name" value="TAT_signal"/>
</dbReference>
<reference evidence="4 5" key="1">
    <citation type="journal article" date="2013" name="Int. J. Syst. Evol. Microbiol.">
        <title>Sphingomonas kyungheensis sp. nov., a bacterium with ginsenoside-converting activity isolated from soil of a ginseng field.</title>
        <authorList>
            <person name="Son H.M."/>
            <person name="Yang J.E."/>
            <person name="Park Y."/>
            <person name="Han C.K."/>
            <person name="Kim S.G."/>
            <person name="Kook M."/>
            <person name="Yi T.H."/>
        </authorList>
    </citation>
    <scope>NUCLEOTIDE SEQUENCE [LARGE SCALE GENOMIC DNA]</scope>
    <source>
        <strain evidence="4 5">LMG 26582</strain>
    </source>
</reference>
<dbReference type="InterPro" id="IPR036452">
    <property type="entry name" value="Ribo_hydro-like"/>
</dbReference>
<comment type="caution">
    <text evidence="4">The sequence shown here is derived from an EMBL/GenBank/DDBJ whole genome shotgun (WGS) entry which is preliminary data.</text>
</comment>
<name>A0ABU8H831_9SPHN</name>
<dbReference type="Proteomes" id="UP001367771">
    <property type="component" value="Unassembled WGS sequence"/>
</dbReference>
<dbReference type="Gene3D" id="3.90.245.10">
    <property type="entry name" value="Ribonucleoside hydrolase-like"/>
    <property type="match status" value="1"/>
</dbReference>